<dbReference type="EMBL" id="KF126890">
    <property type="protein sequence ID" value="AIA94242.1"/>
    <property type="molecule type" value="Genomic_DNA"/>
</dbReference>
<evidence type="ECO:0000313" key="1">
    <source>
        <dbReference type="EMBL" id="AIA94242.1"/>
    </source>
</evidence>
<accession>A0A060CH47</accession>
<reference evidence="1" key="1">
    <citation type="journal article" date="2013" name="Environ. Microbiol.">
        <title>Seasonally variable intestinal metagenomes of the red palm weevil (Rhynchophorus ferrugineus).</title>
        <authorList>
            <person name="Jia S."/>
            <person name="Zhang X."/>
            <person name="Zhang G."/>
            <person name="Yin A."/>
            <person name="Zhang S."/>
            <person name="Li F."/>
            <person name="Wang L."/>
            <person name="Zhao D."/>
            <person name="Yun Q."/>
            <person name="Tala"/>
            <person name="Wang J."/>
            <person name="Sun G."/>
            <person name="Baabdullah M."/>
            <person name="Yu X."/>
            <person name="Hu S."/>
            <person name="Al-Mssallem I.S."/>
            <person name="Yu J."/>
        </authorList>
    </citation>
    <scope>NUCLEOTIDE SEQUENCE</scope>
</reference>
<dbReference type="SUPFAM" id="SSF53756">
    <property type="entry name" value="UDP-Glycosyltransferase/glycogen phosphorylase"/>
    <property type="match status" value="1"/>
</dbReference>
<protein>
    <submittedName>
        <fullName evidence="1">CAZy families GT35 protein</fullName>
    </submittedName>
</protein>
<sequence>WRQPPAWRREPRHVELPLAQHACSEVPIGSITNGVHTKTWLQQELRDLYSQYFGGEWGEEFDLAERWHTEAIPAGELWQ</sequence>
<organism evidence="1">
    <name type="scientific">uncultured Oceanithermus sp</name>
    <dbReference type="NCBI Taxonomy" id="269240"/>
    <lineage>
        <taxon>Bacteria</taxon>
        <taxon>Thermotogati</taxon>
        <taxon>Deinococcota</taxon>
        <taxon>Deinococci</taxon>
        <taxon>Thermales</taxon>
        <taxon>Thermaceae</taxon>
        <taxon>Oceanithermus</taxon>
        <taxon>environmental samples</taxon>
    </lineage>
</organism>
<feature type="non-terminal residue" evidence="1">
    <location>
        <position position="1"/>
    </location>
</feature>
<name>A0A060CH47_9DEIN</name>
<proteinExistence type="predicted"/>
<dbReference type="AlphaFoldDB" id="A0A060CH47"/>
<feature type="non-terminal residue" evidence="1">
    <location>
        <position position="79"/>
    </location>
</feature>